<comment type="caution">
    <text evidence="4">The sequence shown here is derived from an EMBL/GenBank/DDBJ whole genome shotgun (WGS) entry which is preliminary data.</text>
</comment>
<keyword evidence="3" id="KW-0472">Membrane</keyword>
<keyword evidence="3" id="KW-0812">Transmembrane</keyword>
<evidence type="ECO:0000256" key="2">
    <source>
        <dbReference type="SAM" id="MobiDB-lite"/>
    </source>
</evidence>
<dbReference type="Proteomes" id="UP000275408">
    <property type="component" value="Unassembled WGS sequence"/>
</dbReference>
<evidence type="ECO:0000256" key="3">
    <source>
        <dbReference type="SAM" id="Phobius"/>
    </source>
</evidence>
<keyword evidence="3" id="KW-1133">Transmembrane helix</keyword>
<protein>
    <submittedName>
        <fullName evidence="4">Uncharacterized protein</fullName>
    </submittedName>
</protein>
<feature type="transmembrane region" description="Helical" evidence="3">
    <location>
        <begin position="371"/>
        <end position="394"/>
    </location>
</feature>
<evidence type="ECO:0000313" key="5">
    <source>
        <dbReference type="Proteomes" id="UP000275408"/>
    </source>
</evidence>
<name>A0A3M6TDC4_POCDA</name>
<keyword evidence="1" id="KW-0175">Coiled coil</keyword>
<dbReference type="EMBL" id="RCHS01003817">
    <property type="protein sequence ID" value="RMX39373.1"/>
    <property type="molecule type" value="Genomic_DNA"/>
</dbReference>
<dbReference type="AlphaFoldDB" id="A0A3M6TDC4"/>
<gene>
    <name evidence="4" type="ORF">pdam_00005984</name>
</gene>
<feature type="region of interest" description="Disordered" evidence="2">
    <location>
        <begin position="19"/>
        <end position="41"/>
    </location>
</feature>
<organism evidence="4 5">
    <name type="scientific">Pocillopora damicornis</name>
    <name type="common">Cauliflower coral</name>
    <name type="synonym">Millepora damicornis</name>
    <dbReference type="NCBI Taxonomy" id="46731"/>
    <lineage>
        <taxon>Eukaryota</taxon>
        <taxon>Metazoa</taxon>
        <taxon>Cnidaria</taxon>
        <taxon>Anthozoa</taxon>
        <taxon>Hexacorallia</taxon>
        <taxon>Scleractinia</taxon>
        <taxon>Astrocoeniina</taxon>
        <taxon>Pocilloporidae</taxon>
        <taxon>Pocillopora</taxon>
    </lineage>
</organism>
<reference evidence="4 5" key="1">
    <citation type="journal article" date="2018" name="Sci. Rep.">
        <title>Comparative analysis of the Pocillopora damicornis genome highlights role of immune system in coral evolution.</title>
        <authorList>
            <person name="Cunning R."/>
            <person name="Bay R.A."/>
            <person name="Gillette P."/>
            <person name="Baker A.C."/>
            <person name="Traylor-Knowles N."/>
        </authorList>
    </citation>
    <scope>NUCLEOTIDE SEQUENCE [LARGE SCALE GENOMIC DNA]</scope>
    <source>
        <strain evidence="4">RSMAS</strain>
        <tissue evidence="4">Whole animal</tissue>
    </source>
</reference>
<dbReference type="Gene3D" id="1.20.5.340">
    <property type="match status" value="1"/>
</dbReference>
<feature type="coiled-coil region" evidence="1">
    <location>
        <begin position="58"/>
        <end position="140"/>
    </location>
</feature>
<feature type="compositionally biased region" description="Low complexity" evidence="2">
    <location>
        <begin position="24"/>
        <end position="36"/>
    </location>
</feature>
<sequence length="428" mass="49196">MSSFSGSLHFMYMETTPSLKRTISQRSNSDSSESSSLWEKRPKRLAEEDEVLQALNIAGNVSEKLDKILGELKKLEKLDAIEATLKDLTSRLGNVESTIDKTKEDARAVDSSITGMDESLTHLIKEVEELRGTVEDKDKQIEYLHMQHLYLESYCRRENLKFFGVPESEASASEGKDAVGTIDVLHDFLHDVLGFVDPKRNMEFQRVHRIDRETVLRAGFELKDTEYMILQDFSQEIIKRRRKQMPKLKEFKLKKGAKKYPLVNRNLINSLLMASSFLRRGFINCDLSSLWRGCKYFVEILLSLNARGIRTFKERKAIFSWLLNSGAEFVYCKKPTVLKKSKISGENSGKETFSFRTVAATVEVYLYLGRFNFLVTSISCLTIFCFCISFIFTLQNDILSLQGFIASTRRIYNIELHIAGKRQIKESL</sequence>
<evidence type="ECO:0000313" key="4">
    <source>
        <dbReference type="EMBL" id="RMX39373.1"/>
    </source>
</evidence>
<keyword evidence="5" id="KW-1185">Reference proteome</keyword>
<accession>A0A3M6TDC4</accession>
<proteinExistence type="predicted"/>
<evidence type="ECO:0000256" key="1">
    <source>
        <dbReference type="SAM" id="Coils"/>
    </source>
</evidence>